<evidence type="ECO:0000313" key="5">
    <source>
        <dbReference type="Proteomes" id="UP000536909"/>
    </source>
</evidence>
<dbReference type="SUPFAM" id="SSF46689">
    <property type="entry name" value="Homeodomain-like"/>
    <property type="match status" value="1"/>
</dbReference>
<dbReference type="InterPro" id="IPR052702">
    <property type="entry name" value="MscS-like_channel"/>
</dbReference>
<dbReference type="InterPro" id="IPR038717">
    <property type="entry name" value="Tc1-like_DDE_dom"/>
</dbReference>
<dbReference type="AlphaFoldDB" id="A0AAJ5F7V6"/>
<dbReference type="InterPro" id="IPR047655">
    <property type="entry name" value="Transpos_IS630-like"/>
</dbReference>
<dbReference type="RefSeq" id="WP_129117144.1">
    <property type="nucleotide sequence ID" value="NZ_BSUI01000012.1"/>
</dbReference>
<evidence type="ECO:0000313" key="2">
    <source>
        <dbReference type="EMBL" id="MBB5293442.1"/>
    </source>
</evidence>
<reference evidence="3 4" key="1">
    <citation type="submission" date="2019-04" db="EMBL/GenBank/DDBJ databases">
        <title>Deinococcus metalilatus MA1002 mutant No.5.</title>
        <authorList>
            <person name="Park W."/>
            <person name="Park C."/>
        </authorList>
    </citation>
    <scope>NUCLEOTIDE SEQUENCE [LARGE SCALE GENOMIC DNA]</scope>
    <source>
        <strain evidence="3 4">MA1002-m5</strain>
    </source>
</reference>
<dbReference type="InterPro" id="IPR036397">
    <property type="entry name" value="RNaseH_sf"/>
</dbReference>
<accession>A0AAJ5F7V6</accession>
<proteinExistence type="predicted"/>
<evidence type="ECO:0000259" key="1">
    <source>
        <dbReference type="Pfam" id="PF13358"/>
    </source>
</evidence>
<dbReference type="InterPro" id="IPR009057">
    <property type="entry name" value="Homeodomain-like_sf"/>
</dbReference>
<organism evidence="3 4">
    <name type="scientific">Deinococcus metallilatus</name>
    <dbReference type="NCBI Taxonomy" id="1211322"/>
    <lineage>
        <taxon>Bacteria</taxon>
        <taxon>Thermotogati</taxon>
        <taxon>Deinococcota</taxon>
        <taxon>Deinococci</taxon>
        <taxon>Deinococcales</taxon>
        <taxon>Deinococcaceae</taxon>
        <taxon>Deinococcus</taxon>
    </lineage>
</organism>
<dbReference type="Proteomes" id="UP000536909">
    <property type="component" value="Unassembled WGS sequence"/>
</dbReference>
<dbReference type="PANTHER" id="PTHR30347">
    <property type="entry name" value="POTASSIUM CHANNEL RELATED"/>
    <property type="match status" value="1"/>
</dbReference>
<dbReference type="Pfam" id="PF13358">
    <property type="entry name" value="DDE_3"/>
    <property type="match status" value="1"/>
</dbReference>
<dbReference type="NCBIfam" id="NF033545">
    <property type="entry name" value="transpos_IS630"/>
    <property type="match status" value="1"/>
</dbReference>
<dbReference type="Proteomes" id="UP000308000">
    <property type="component" value="Unassembled WGS sequence"/>
</dbReference>
<reference evidence="2 5" key="2">
    <citation type="submission" date="2020-08" db="EMBL/GenBank/DDBJ databases">
        <title>Genomic Encyclopedia of Type Strains, Phase IV (KMG-IV): sequencing the most valuable type-strain genomes for metagenomic binning, comparative biology and taxonomic classification.</title>
        <authorList>
            <person name="Goeker M."/>
        </authorList>
    </citation>
    <scope>NUCLEOTIDE SEQUENCE [LARGE SCALE GENOMIC DNA]</scope>
    <source>
        <strain evidence="2 5">DSM 105434</strain>
    </source>
</reference>
<dbReference type="Pfam" id="PF13565">
    <property type="entry name" value="HTH_32"/>
    <property type="match status" value="1"/>
</dbReference>
<evidence type="ECO:0000313" key="3">
    <source>
        <dbReference type="EMBL" id="TLK32146.1"/>
    </source>
</evidence>
<sequence>MHRGPSSPVPVLTAEERQLLSALVRRRQTPRGLATRAKIILLSADQPTATLSQIAAQVGLSDDTVGTWRRRFAAERVAGLSDAPKSGAPRTIQEADVERVVRLTLDTLPADATHWSTRSMAQTSGMTQSAVHRIWRAFGLRPHLISSFKLSTDPLLIEKVRDIVGLYLAPPDRALVLCVDEKPQIQALERGSATFPMLPGQEERTGHEYVRHGTTTLIAALDARVGNLIGRCYPRHRAVEFKDFLVIVHAQVPAELEVHVILDNYITHKTKVVQDWVLAHPRFHFHFTPTGGSWLNLVESWFALLSRRRLKRGNFKSKDELEQAIQAFIAQTNETPAPFVWTRSADDILDNIKRFCKRYLPAPSAPQNSQASSESLH</sequence>
<dbReference type="Gene3D" id="3.30.420.10">
    <property type="entry name" value="Ribonuclease H-like superfamily/Ribonuclease H"/>
    <property type="match status" value="1"/>
</dbReference>
<protein>
    <submittedName>
        <fullName evidence="2 3">Transposase</fullName>
    </submittedName>
</protein>
<feature type="domain" description="Tc1-like transposase DDE" evidence="1">
    <location>
        <begin position="176"/>
        <end position="321"/>
    </location>
</feature>
<evidence type="ECO:0000313" key="4">
    <source>
        <dbReference type="Proteomes" id="UP000308000"/>
    </source>
</evidence>
<keyword evidence="5" id="KW-1185">Reference proteome</keyword>
<gene>
    <name evidence="3" type="ORF">FCS05_01420</name>
    <name evidence="2" type="ORF">HNQ10_000255</name>
</gene>
<dbReference type="PANTHER" id="PTHR30347:SF1">
    <property type="entry name" value="MECHANOSENSITIVE CHANNEL MSCK"/>
    <property type="match status" value="1"/>
</dbReference>
<name>A0AAJ5F7V6_9DEIO</name>
<comment type="caution">
    <text evidence="3">The sequence shown here is derived from an EMBL/GenBank/DDBJ whole genome shotgun (WGS) entry which is preliminary data.</text>
</comment>
<dbReference type="EMBL" id="VBRC01000001">
    <property type="protein sequence ID" value="TLK32146.1"/>
    <property type="molecule type" value="Genomic_DNA"/>
</dbReference>
<dbReference type="EMBL" id="JACHFV010000001">
    <property type="protein sequence ID" value="MBB5293442.1"/>
    <property type="molecule type" value="Genomic_DNA"/>
</dbReference>
<dbReference type="GO" id="GO:0003676">
    <property type="term" value="F:nucleic acid binding"/>
    <property type="evidence" value="ECO:0007669"/>
    <property type="project" value="InterPro"/>
</dbReference>